<dbReference type="GO" id="GO:0016787">
    <property type="term" value="F:hydrolase activity"/>
    <property type="evidence" value="ECO:0007669"/>
    <property type="project" value="UniProtKB-KW"/>
</dbReference>
<organism evidence="3 4">
    <name type="scientific">Conexibacter stalactiti</name>
    <dbReference type="NCBI Taxonomy" id="1940611"/>
    <lineage>
        <taxon>Bacteria</taxon>
        <taxon>Bacillati</taxon>
        <taxon>Actinomycetota</taxon>
        <taxon>Thermoleophilia</taxon>
        <taxon>Solirubrobacterales</taxon>
        <taxon>Conexibacteraceae</taxon>
        <taxon>Conexibacter</taxon>
    </lineage>
</organism>
<evidence type="ECO:0000259" key="2">
    <source>
        <dbReference type="Pfam" id="PF12697"/>
    </source>
</evidence>
<keyword evidence="4" id="KW-1185">Reference proteome</keyword>
<comment type="similarity">
    <text evidence="1">Belongs to the AB hydrolase superfamily. FUS2 hydrolase family.</text>
</comment>
<gene>
    <name evidence="3" type="ORF">R7226_18845</name>
</gene>
<accession>A0ABU4HSX0</accession>
<dbReference type="PANTHER" id="PTHR22946">
    <property type="entry name" value="DIENELACTONE HYDROLASE DOMAIN-CONTAINING PROTEIN-RELATED"/>
    <property type="match status" value="1"/>
</dbReference>
<keyword evidence="3" id="KW-0378">Hydrolase</keyword>
<dbReference type="RefSeq" id="WP_318598796.1">
    <property type="nucleotide sequence ID" value="NZ_JAWSTH010000055.1"/>
</dbReference>
<dbReference type="Proteomes" id="UP001284601">
    <property type="component" value="Unassembled WGS sequence"/>
</dbReference>
<dbReference type="EMBL" id="JAWSTH010000055">
    <property type="protein sequence ID" value="MDW5596412.1"/>
    <property type="molecule type" value="Genomic_DNA"/>
</dbReference>
<dbReference type="InterPro" id="IPR000073">
    <property type="entry name" value="AB_hydrolase_1"/>
</dbReference>
<dbReference type="InterPro" id="IPR029058">
    <property type="entry name" value="AB_hydrolase_fold"/>
</dbReference>
<comment type="caution">
    <text evidence="3">The sequence shown here is derived from an EMBL/GenBank/DDBJ whole genome shotgun (WGS) entry which is preliminary data.</text>
</comment>
<dbReference type="Gene3D" id="3.40.50.1820">
    <property type="entry name" value="alpha/beta hydrolase"/>
    <property type="match status" value="1"/>
</dbReference>
<evidence type="ECO:0000313" key="4">
    <source>
        <dbReference type="Proteomes" id="UP001284601"/>
    </source>
</evidence>
<evidence type="ECO:0000313" key="3">
    <source>
        <dbReference type="EMBL" id="MDW5596412.1"/>
    </source>
</evidence>
<proteinExistence type="inferred from homology"/>
<reference evidence="4" key="1">
    <citation type="submission" date="2023-07" db="EMBL/GenBank/DDBJ databases">
        <title>Conexibacter stalactiti sp. nov., isolated from stalactites in a lava cave and emended description of the genus Conexibacter.</title>
        <authorList>
            <person name="Lee S.D."/>
        </authorList>
    </citation>
    <scope>NUCLEOTIDE SEQUENCE [LARGE SCALE GENOMIC DNA]</scope>
    <source>
        <strain evidence="4">KCTC 39840</strain>
    </source>
</reference>
<feature type="domain" description="AB hydrolase-1" evidence="2">
    <location>
        <begin position="174"/>
        <end position="372"/>
    </location>
</feature>
<dbReference type="InterPro" id="IPR050261">
    <property type="entry name" value="FrsA_esterase"/>
</dbReference>
<name>A0ABU4HSX0_9ACTN</name>
<evidence type="ECO:0000256" key="1">
    <source>
        <dbReference type="ARBA" id="ARBA00038115"/>
    </source>
</evidence>
<dbReference type="Pfam" id="PF12697">
    <property type="entry name" value="Abhydrolase_6"/>
    <property type="match status" value="1"/>
</dbReference>
<dbReference type="Gene3D" id="1.20.1440.110">
    <property type="entry name" value="acylaminoacyl peptidase"/>
    <property type="match status" value="1"/>
</dbReference>
<dbReference type="SUPFAM" id="SSF53474">
    <property type="entry name" value="alpha/beta-Hydrolases"/>
    <property type="match status" value="1"/>
</dbReference>
<protein>
    <submittedName>
        <fullName evidence="3">Alpha/beta fold hydrolase</fullName>
    </submittedName>
</protein>
<dbReference type="PANTHER" id="PTHR22946:SF12">
    <property type="entry name" value="CONIDIAL PIGMENT BIOSYNTHESIS PROTEIN AYG1 (AFU_ORTHOLOGUE AFUA_2G17550)"/>
    <property type="match status" value="1"/>
</dbReference>
<sequence>MAWLSDNGMWEAFGARTLMHSVYGGSDFGEVRVTLDRIGEALDRDAWAREWSATATTLRDQADASATAGHEVSAREAYLRAATYFRTAYAPFFTPARDERLTASSAAEHEALQRAVALWDPVAEWLEIPFEGGASLPGIFIRARGAEAGEPRPTVLYTDGYDGTLAEMFVAHAPAAYERGYNVLLYDGPGQGRALIRDGLTMRPDWETVVAAVVDHALTRPDVAPDKIVLSGWSFGGFLAPRAAGREHRIAALVADPGQWDQRAGVVPMLPLSDADKAAFPQIDPSALDPLAAALDGPDADPMMQWRLRDRGMLVHGRATLYETLAEMVRFTVSDVAADIACPTLLTMNDGDPASRGAQVLFDALTVERKTLTPFTTAEGASGHCEGAGRRLYHQRVYDWLDETLASAPR</sequence>